<evidence type="ECO:0000256" key="1">
    <source>
        <dbReference type="SAM" id="Coils"/>
    </source>
</evidence>
<dbReference type="SMART" id="SM01052">
    <property type="entry name" value="CAP_GLY"/>
    <property type="match status" value="1"/>
</dbReference>
<feature type="region of interest" description="Disordered" evidence="2">
    <location>
        <begin position="66"/>
        <end position="105"/>
    </location>
</feature>
<comment type="caution">
    <text evidence="4">The sequence shown here is derived from an EMBL/GenBank/DDBJ whole genome shotgun (WGS) entry which is preliminary data.</text>
</comment>
<feature type="coiled-coil region" evidence="1">
    <location>
        <begin position="34"/>
        <end position="61"/>
    </location>
</feature>
<gene>
    <name evidence="4" type="ORF">SO694_00107020</name>
</gene>
<sequence length="193" mass="20745">MAAVACSALGEGDRPATPLTARQLDTQRAYGQRMAALATHLKRVEARLASAKATCGEMEDLERALHDKGVSLSRPTTAQERPRPPLAGAAPAARPASANGSRPCTPQELRLELGARCFHRGRFGTVAYLGPVGYAQGEWCGIVLDEPAGKNDGSVKGKKYFECKPKHGLIVRSHECMRADKTRPLKLPKAAFE</sequence>
<dbReference type="PROSITE" id="PS50245">
    <property type="entry name" value="CAP_GLY_2"/>
    <property type="match status" value="1"/>
</dbReference>
<feature type="compositionally biased region" description="Low complexity" evidence="2">
    <location>
        <begin position="86"/>
        <end position="103"/>
    </location>
</feature>
<dbReference type="Proteomes" id="UP001363151">
    <property type="component" value="Unassembled WGS sequence"/>
</dbReference>
<protein>
    <submittedName>
        <fullName evidence="4">Microtubule-associated protein</fullName>
    </submittedName>
</protein>
<dbReference type="PANTHER" id="PTHR18916">
    <property type="entry name" value="DYNACTIN 1-RELATED MICROTUBULE-BINDING"/>
    <property type="match status" value="1"/>
</dbReference>
<evidence type="ECO:0000313" key="4">
    <source>
        <dbReference type="EMBL" id="KAK7233563.1"/>
    </source>
</evidence>
<keyword evidence="1" id="KW-0175">Coiled coil</keyword>
<dbReference type="PROSITE" id="PS00845">
    <property type="entry name" value="CAP_GLY_1"/>
    <property type="match status" value="1"/>
</dbReference>
<dbReference type="Pfam" id="PF01302">
    <property type="entry name" value="CAP_GLY"/>
    <property type="match status" value="1"/>
</dbReference>
<dbReference type="InterPro" id="IPR036859">
    <property type="entry name" value="CAP-Gly_dom_sf"/>
</dbReference>
<dbReference type="Gene3D" id="2.30.30.190">
    <property type="entry name" value="CAP Gly-rich-like domain"/>
    <property type="match status" value="1"/>
</dbReference>
<dbReference type="InterPro" id="IPR000938">
    <property type="entry name" value="CAP-Gly_domain"/>
</dbReference>
<dbReference type="SUPFAM" id="SSF74924">
    <property type="entry name" value="Cap-Gly domain"/>
    <property type="match status" value="1"/>
</dbReference>
<keyword evidence="5" id="KW-1185">Reference proteome</keyword>
<feature type="domain" description="CAP-Gly" evidence="3">
    <location>
        <begin position="130"/>
        <end position="172"/>
    </location>
</feature>
<evidence type="ECO:0000313" key="5">
    <source>
        <dbReference type="Proteomes" id="UP001363151"/>
    </source>
</evidence>
<evidence type="ECO:0000256" key="2">
    <source>
        <dbReference type="SAM" id="MobiDB-lite"/>
    </source>
</evidence>
<organism evidence="4 5">
    <name type="scientific">Aureococcus anophagefferens</name>
    <name type="common">Harmful bloom alga</name>
    <dbReference type="NCBI Taxonomy" id="44056"/>
    <lineage>
        <taxon>Eukaryota</taxon>
        <taxon>Sar</taxon>
        <taxon>Stramenopiles</taxon>
        <taxon>Ochrophyta</taxon>
        <taxon>Pelagophyceae</taxon>
        <taxon>Pelagomonadales</taxon>
        <taxon>Pelagomonadaceae</taxon>
        <taxon>Aureococcus</taxon>
    </lineage>
</organism>
<name>A0ABR1FMI5_AURAN</name>
<accession>A0ABR1FMI5</accession>
<evidence type="ECO:0000259" key="3">
    <source>
        <dbReference type="PROSITE" id="PS50245"/>
    </source>
</evidence>
<reference evidence="4 5" key="1">
    <citation type="submission" date="2024-03" db="EMBL/GenBank/DDBJ databases">
        <title>Aureococcus anophagefferens CCMP1851 and Kratosvirus quantuckense: Draft genome of a second virus-susceptible host strain in the model system.</title>
        <authorList>
            <person name="Chase E."/>
            <person name="Truchon A.R."/>
            <person name="Schepens W."/>
            <person name="Wilhelm S.W."/>
        </authorList>
    </citation>
    <scope>NUCLEOTIDE SEQUENCE [LARGE SCALE GENOMIC DNA]</scope>
    <source>
        <strain evidence="4 5">CCMP1851</strain>
    </source>
</reference>
<dbReference type="EMBL" id="JBBJCI010000358">
    <property type="protein sequence ID" value="KAK7233563.1"/>
    <property type="molecule type" value="Genomic_DNA"/>
</dbReference>
<proteinExistence type="predicted"/>